<reference evidence="1" key="1">
    <citation type="journal article" date="2023" name="Genome Biol. Evol.">
        <title>First Whole Genome Sequence and Flow Cytometry Genome Size Data for the Lichen-Forming Fungus Ramalina farinacea (Ascomycota).</title>
        <authorList>
            <person name="Llewellyn T."/>
            <person name="Mian S."/>
            <person name="Hill R."/>
            <person name="Leitch I.J."/>
            <person name="Gaya E."/>
        </authorList>
    </citation>
    <scope>NUCLEOTIDE SEQUENCE</scope>
    <source>
        <strain evidence="1">LIQ254RAFAR</strain>
    </source>
</reference>
<protein>
    <submittedName>
        <fullName evidence="1">Uncharacterized protein</fullName>
    </submittedName>
</protein>
<evidence type="ECO:0000313" key="2">
    <source>
        <dbReference type="Proteomes" id="UP001161017"/>
    </source>
</evidence>
<dbReference type="Proteomes" id="UP001161017">
    <property type="component" value="Unassembled WGS sequence"/>
</dbReference>
<keyword evidence="2" id="KW-1185">Reference proteome</keyword>
<accession>A0AA43QH00</accession>
<dbReference type="AlphaFoldDB" id="A0AA43QH00"/>
<comment type="caution">
    <text evidence="1">The sequence shown here is derived from an EMBL/GenBank/DDBJ whole genome shotgun (WGS) entry which is preliminary data.</text>
</comment>
<dbReference type="EMBL" id="JAPUFD010000001">
    <property type="protein sequence ID" value="MDI1485194.1"/>
    <property type="molecule type" value="Genomic_DNA"/>
</dbReference>
<evidence type="ECO:0000313" key="1">
    <source>
        <dbReference type="EMBL" id="MDI1485194.1"/>
    </source>
</evidence>
<proteinExistence type="predicted"/>
<gene>
    <name evidence="1" type="ORF">OHK93_000330</name>
</gene>
<organism evidence="1 2">
    <name type="scientific">Ramalina farinacea</name>
    <dbReference type="NCBI Taxonomy" id="258253"/>
    <lineage>
        <taxon>Eukaryota</taxon>
        <taxon>Fungi</taxon>
        <taxon>Dikarya</taxon>
        <taxon>Ascomycota</taxon>
        <taxon>Pezizomycotina</taxon>
        <taxon>Lecanoromycetes</taxon>
        <taxon>OSLEUM clade</taxon>
        <taxon>Lecanoromycetidae</taxon>
        <taxon>Lecanorales</taxon>
        <taxon>Lecanorineae</taxon>
        <taxon>Ramalinaceae</taxon>
        <taxon>Ramalina</taxon>
    </lineage>
</organism>
<sequence>MSIDSVIENQTYRNGYRTHSVPPSLQLHDPLSSQATDYLQAPQPLSQPYNFGSDFVQRSPRGFDASYPAMDASPSSIGPPTPVNGPCWANVDPAIVGMGPDSQYAPNVRVSPIAMIVLPAADFQTQQKKYPTNISPSWMDDRNVPFYEMKVPPPSAWPWMSMSKVLY</sequence>
<name>A0AA43QH00_9LECA</name>